<evidence type="ECO:0000256" key="2">
    <source>
        <dbReference type="ARBA" id="ARBA00022679"/>
    </source>
</evidence>
<keyword evidence="4" id="KW-0812">Transmembrane</keyword>
<keyword evidence="4" id="KW-0472">Membrane</keyword>
<keyword evidence="7" id="KW-1185">Reference proteome</keyword>
<evidence type="ECO:0000313" key="6">
    <source>
        <dbReference type="EMBL" id="MCF1751583.1"/>
    </source>
</evidence>
<name>A0ABS9BXJ4_9BACT</name>
<dbReference type="Pfam" id="PF01553">
    <property type="entry name" value="Acyltransferase"/>
    <property type="match status" value="1"/>
</dbReference>
<dbReference type="EMBL" id="JAKEVZ010000007">
    <property type="protein sequence ID" value="MCF1751583.1"/>
    <property type="molecule type" value="Genomic_DNA"/>
</dbReference>
<dbReference type="InterPro" id="IPR002123">
    <property type="entry name" value="Plipid/glycerol_acylTrfase"/>
</dbReference>
<dbReference type="SUPFAM" id="SSF69593">
    <property type="entry name" value="Glycerol-3-phosphate (1)-acyltransferase"/>
    <property type="match status" value="1"/>
</dbReference>
<protein>
    <submittedName>
        <fullName evidence="6">1-acyl-sn-glycerol-3-phosphate acyltransferase</fullName>
    </submittedName>
</protein>
<dbReference type="Proteomes" id="UP001201449">
    <property type="component" value="Unassembled WGS sequence"/>
</dbReference>
<dbReference type="PANTHER" id="PTHR10434">
    <property type="entry name" value="1-ACYL-SN-GLYCEROL-3-PHOSPHATE ACYLTRANSFERASE"/>
    <property type="match status" value="1"/>
</dbReference>
<feature type="transmembrane region" description="Helical" evidence="4">
    <location>
        <begin position="12"/>
        <end position="36"/>
    </location>
</feature>
<evidence type="ECO:0000256" key="4">
    <source>
        <dbReference type="SAM" id="Phobius"/>
    </source>
</evidence>
<proteinExistence type="predicted"/>
<gene>
    <name evidence="6" type="ORF">L0U89_10920</name>
</gene>
<organism evidence="6 7">
    <name type="scientific">Mariniradius sediminis</name>
    <dbReference type="NCBI Taxonomy" id="2909237"/>
    <lineage>
        <taxon>Bacteria</taxon>
        <taxon>Pseudomonadati</taxon>
        <taxon>Bacteroidota</taxon>
        <taxon>Cytophagia</taxon>
        <taxon>Cytophagales</taxon>
        <taxon>Cyclobacteriaceae</taxon>
        <taxon>Mariniradius</taxon>
    </lineage>
</organism>
<dbReference type="GO" id="GO:0016746">
    <property type="term" value="F:acyltransferase activity"/>
    <property type="evidence" value="ECO:0007669"/>
    <property type="project" value="UniProtKB-KW"/>
</dbReference>
<evidence type="ECO:0000259" key="5">
    <source>
        <dbReference type="SMART" id="SM00563"/>
    </source>
</evidence>
<feature type="domain" description="Phospholipid/glycerol acyltransferase" evidence="5">
    <location>
        <begin position="73"/>
        <end position="187"/>
    </location>
</feature>
<dbReference type="CDD" id="cd07989">
    <property type="entry name" value="LPLAT_AGPAT-like"/>
    <property type="match status" value="1"/>
</dbReference>
<feature type="transmembrane region" description="Helical" evidence="4">
    <location>
        <begin position="42"/>
        <end position="59"/>
    </location>
</feature>
<dbReference type="SMART" id="SM00563">
    <property type="entry name" value="PlsC"/>
    <property type="match status" value="1"/>
</dbReference>
<keyword evidence="2" id="KW-0808">Transferase</keyword>
<keyword evidence="3 6" id="KW-0012">Acyltransferase</keyword>
<comment type="pathway">
    <text evidence="1">Lipid metabolism.</text>
</comment>
<comment type="caution">
    <text evidence="6">The sequence shown here is derived from an EMBL/GenBank/DDBJ whole genome shotgun (WGS) entry which is preliminary data.</text>
</comment>
<evidence type="ECO:0000256" key="1">
    <source>
        <dbReference type="ARBA" id="ARBA00005189"/>
    </source>
</evidence>
<sequence length="256" mass="29348">MLILRRIYTIYAGLLFVVSFLAMFPLLLVCIWVPGWERYGRQINQFWATAYFFLIFMPIRIEGKNHIRKGQAYVFAANHFSYIDIPMMGFIPGDVVFVGKSSIMKVPLFGYYFKKLHIAVNRSSVKSRGEVLIRAKRAIDKGSSIVIFPEGGITTGKPPHMNRFKDGAFTLAIDKQIPLIPVTLSYNHLILPDDGRLLLNFKAGKIVIHEPLDTKGKTHKDLPELREKCYEIIQNQIWADNHLLETDKTPVKSHEN</sequence>
<reference evidence="6 7" key="1">
    <citation type="submission" date="2022-01" db="EMBL/GenBank/DDBJ databases">
        <title>Mariniradius saccharolyticus sp. nov., isolated from sediment of a river.</title>
        <authorList>
            <person name="Liu H."/>
        </authorList>
    </citation>
    <scope>NUCLEOTIDE SEQUENCE [LARGE SCALE GENOMIC DNA]</scope>
    <source>
        <strain evidence="6 7">RY-2</strain>
    </source>
</reference>
<keyword evidence="4" id="KW-1133">Transmembrane helix</keyword>
<dbReference type="PANTHER" id="PTHR10434:SF11">
    <property type="entry name" value="1-ACYL-SN-GLYCEROL-3-PHOSPHATE ACYLTRANSFERASE"/>
    <property type="match status" value="1"/>
</dbReference>
<evidence type="ECO:0000313" key="7">
    <source>
        <dbReference type="Proteomes" id="UP001201449"/>
    </source>
</evidence>
<dbReference type="RefSeq" id="WP_234861552.1">
    <property type="nucleotide sequence ID" value="NZ_JAKEVZ010000007.1"/>
</dbReference>
<accession>A0ABS9BXJ4</accession>
<evidence type="ECO:0000256" key="3">
    <source>
        <dbReference type="ARBA" id="ARBA00023315"/>
    </source>
</evidence>